<keyword evidence="3" id="KW-1185">Reference proteome</keyword>
<dbReference type="PANTHER" id="PTHR45786:SF74">
    <property type="entry name" value="ATP-DEPENDENT DNA HELICASE"/>
    <property type="match status" value="1"/>
</dbReference>
<sequence>MVYPLLFPHGECGWNSNMDHVEERRSTKRVTVTQLQYYSYRFAVRNTFSILLNNGKLFQQYIVNAYVKAEGSRLNYLRLNQKDLRVELYEGLLEALQTEATNNVSKMGKLIILLSSLQGSPLHMQQKYQDAMAIVRKYGRPDLFVTFTCKPTWPEIFKCFRESATSRKSTRYCYTDFQNEID</sequence>
<comment type="caution">
    <text evidence="2">The sequence shown here is derived from an EMBL/GenBank/DDBJ whole genome shotgun (WGS) entry which is preliminary data.</text>
</comment>
<gene>
    <name evidence="2" type="ORF">AVEN_100470_1</name>
</gene>
<organism evidence="2 3">
    <name type="scientific">Araneus ventricosus</name>
    <name type="common">Orbweaver spider</name>
    <name type="synonym">Epeira ventricosa</name>
    <dbReference type="NCBI Taxonomy" id="182803"/>
    <lineage>
        <taxon>Eukaryota</taxon>
        <taxon>Metazoa</taxon>
        <taxon>Ecdysozoa</taxon>
        <taxon>Arthropoda</taxon>
        <taxon>Chelicerata</taxon>
        <taxon>Arachnida</taxon>
        <taxon>Araneae</taxon>
        <taxon>Araneomorphae</taxon>
        <taxon>Entelegynae</taxon>
        <taxon>Araneoidea</taxon>
        <taxon>Araneidae</taxon>
        <taxon>Araneus</taxon>
    </lineage>
</organism>
<dbReference type="AlphaFoldDB" id="A0A4Y2M1U1"/>
<dbReference type="InterPro" id="IPR025476">
    <property type="entry name" value="Helitron_helicase-like"/>
</dbReference>
<dbReference type="OrthoDB" id="1639296at2759"/>
<feature type="non-terminal residue" evidence="2">
    <location>
        <position position="1"/>
    </location>
</feature>
<dbReference type="Proteomes" id="UP000499080">
    <property type="component" value="Unassembled WGS sequence"/>
</dbReference>
<feature type="non-terminal residue" evidence="2">
    <location>
        <position position="182"/>
    </location>
</feature>
<dbReference type="EMBL" id="BGPR01006610">
    <property type="protein sequence ID" value="GBN20393.1"/>
    <property type="molecule type" value="Genomic_DNA"/>
</dbReference>
<proteinExistence type="predicted"/>
<reference evidence="2 3" key="1">
    <citation type="journal article" date="2019" name="Sci. Rep.">
        <title>Orb-weaving spider Araneus ventricosus genome elucidates the spidroin gene catalogue.</title>
        <authorList>
            <person name="Kono N."/>
            <person name="Nakamura H."/>
            <person name="Ohtoshi R."/>
            <person name="Moran D.A.P."/>
            <person name="Shinohara A."/>
            <person name="Yoshida Y."/>
            <person name="Fujiwara M."/>
            <person name="Mori M."/>
            <person name="Tomita M."/>
            <person name="Arakawa K."/>
        </authorList>
    </citation>
    <scope>NUCLEOTIDE SEQUENCE [LARGE SCALE GENOMIC DNA]</scope>
</reference>
<protein>
    <recommendedName>
        <fullName evidence="1">Helitron helicase-like domain-containing protein</fullName>
    </recommendedName>
</protein>
<evidence type="ECO:0000259" key="1">
    <source>
        <dbReference type="Pfam" id="PF14214"/>
    </source>
</evidence>
<evidence type="ECO:0000313" key="2">
    <source>
        <dbReference type="EMBL" id="GBN20393.1"/>
    </source>
</evidence>
<dbReference type="Pfam" id="PF14214">
    <property type="entry name" value="Helitron_like_N"/>
    <property type="match status" value="1"/>
</dbReference>
<evidence type="ECO:0000313" key="3">
    <source>
        <dbReference type="Proteomes" id="UP000499080"/>
    </source>
</evidence>
<name>A0A4Y2M1U1_ARAVE</name>
<dbReference type="PANTHER" id="PTHR45786">
    <property type="entry name" value="DNA BINDING PROTEIN-LIKE"/>
    <property type="match status" value="1"/>
</dbReference>
<feature type="domain" description="Helitron helicase-like" evidence="1">
    <location>
        <begin position="37"/>
        <end position="163"/>
    </location>
</feature>
<accession>A0A4Y2M1U1</accession>